<name>A0A1R1JSU6_ALCXX</name>
<dbReference type="EMBL" id="MJMN01000016">
    <property type="protein sequence ID" value="OMG85500.1"/>
    <property type="molecule type" value="Genomic_DNA"/>
</dbReference>
<organism evidence="1 2">
    <name type="scientific">Alcaligenes xylosoxydans xylosoxydans</name>
    <name type="common">Achromobacter xylosoxidans</name>
    <dbReference type="NCBI Taxonomy" id="85698"/>
    <lineage>
        <taxon>Bacteria</taxon>
        <taxon>Pseudomonadati</taxon>
        <taxon>Pseudomonadota</taxon>
        <taxon>Betaproteobacteria</taxon>
        <taxon>Burkholderiales</taxon>
        <taxon>Alcaligenaceae</taxon>
        <taxon>Achromobacter</taxon>
    </lineage>
</organism>
<sequence>MELAAKAAGITCSWDGWADAPMVLTDDGNDTRTWNPLADDSDALRLAVKLQLWLHVEEYGASARRAGGAWLGCEAHLHGGIESATRRAIVRAAAAIGKEM</sequence>
<dbReference type="AlphaFoldDB" id="A0A1R1JSU6"/>
<accession>A0A1R1JSU6</accession>
<dbReference type="Proteomes" id="UP000187251">
    <property type="component" value="Unassembled WGS sequence"/>
</dbReference>
<protein>
    <submittedName>
        <fullName evidence="1">Uncharacterized protein</fullName>
    </submittedName>
</protein>
<reference evidence="1 2" key="1">
    <citation type="submission" date="2016-09" db="EMBL/GenBank/DDBJ databases">
        <title>Phylogenomics of Achromobacter.</title>
        <authorList>
            <person name="Jeukens J."/>
            <person name="Freschi L."/>
            <person name="Vincent A.T."/>
            <person name="Emond-Rheault J.-G."/>
            <person name="Kukavica-Ibrulj I."/>
            <person name="Charette S.J."/>
            <person name="Levesque R.C."/>
        </authorList>
    </citation>
    <scope>NUCLEOTIDE SEQUENCE [LARGE SCALE GENOMIC DNA]</scope>
    <source>
        <strain evidence="1 2">AUS488</strain>
    </source>
</reference>
<evidence type="ECO:0000313" key="2">
    <source>
        <dbReference type="Proteomes" id="UP000187251"/>
    </source>
</evidence>
<evidence type="ECO:0000313" key="1">
    <source>
        <dbReference type="EMBL" id="OMG85500.1"/>
    </source>
</evidence>
<proteinExistence type="predicted"/>
<gene>
    <name evidence="1" type="ORF">BIZ92_27165</name>
</gene>
<comment type="caution">
    <text evidence="1">The sequence shown here is derived from an EMBL/GenBank/DDBJ whole genome shotgun (WGS) entry which is preliminary data.</text>
</comment>